<gene>
    <name evidence="4" type="primary">cobB</name>
    <name evidence="7" type="ORF">FYJ51_10550</name>
</gene>
<feature type="domain" description="Deacetylase sirtuin-type" evidence="6">
    <location>
        <begin position="10"/>
        <end position="254"/>
    </location>
</feature>
<evidence type="ECO:0000256" key="5">
    <source>
        <dbReference type="PROSITE-ProRule" id="PRU00236"/>
    </source>
</evidence>
<dbReference type="EMBL" id="VUMN01000028">
    <property type="protein sequence ID" value="MSS59331.1"/>
    <property type="molecule type" value="Genomic_DNA"/>
</dbReference>
<dbReference type="AlphaFoldDB" id="A0A7X2TH96"/>
<feature type="binding site" evidence="4">
    <location>
        <position position="36"/>
    </location>
    <ligand>
        <name>NAD(+)</name>
        <dbReference type="ChEBI" id="CHEBI:57540"/>
    </ligand>
</feature>
<dbReference type="InterPro" id="IPR028628">
    <property type="entry name" value="Sirtuin_class_U"/>
</dbReference>
<dbReference type="NCBIfam" id="NF001753">
    <property type="entry name" value="PRK00481.1-3"/>
    <property type="match status" value="1"/>
</dbReference>
<evidence type="ECO:0000259" key="6">
    <source>
        <dbReference type="PROSITE" id="PS50305"/>
    </source>
</evidence>
<feature type="binding site" evidence="4">
    <location>
        <position position="47"/>
    </location>
    <ligand>
        <name>nicotinamide</name>
        <dbReference type="ChEBI" id="CHEBI:17154"/>
    </ligand>
</feature>
<feature type="binding site" evidence="4">
    <location>
        <position position="115"/>
    </location>
    <ligand>
        <name>NAD(+)</name>
        <dbReference type="ChEBI" id="CHEBI:57540"/>
    </ligand>
</feature>
<accession>A0A7X2TH96</accession>
<comment type="function">
    <text evidence="4">NAD-dependent protein deacetylase which modulates the activities of several enzymes which are inactive in their acetylated form.</text>
</comment>
<feature type="active site" description="Proton acceptor" evidence="4 5">
    <location>
        <position position="133"/>
    </location>
</feature>
<dbReference type="InterPro" id="IPR029035">
    <property type="entry name" value="DHS-like_NAD/FAD-binding_dom"/>
</dbReference>
<feature type="binding site" evidence="4 5">
    <location>
        <position position="165"/>
    </location>
    <ligand>
        <name>Zn(2+)</name>
        <dbReference type="ChEBI" id="CHEBI:29105"/>
    </ligand>
</feature>
<evidence type="ECO:0000256" key="3">
    <source>
        <dbReference type="ARBA" id="ARBA00023027"/>
    </source>
</evidence>
<comment type="cofactor">
    <cofactor evidence="4">
        <name>Zn(2+)</name>
        <dbReference type="ChEBI" id="CHEBI:29105"/>
    </cofactor>
    <text evidence="4">Binds 1 zinc ion per subunit.</text>
</comment>
<dbReference type="GO" id="GO:0070403">
    <property type="term" value="F:NAD+ binding"/>
    <property type="evidence" value="ECO:0007669"/>
    <property type="project" value="UniProtKB-UniRule"/>
</dbReference>
<feature type="binding site" evidence="4">
    <location>
        <position position="117"/>
    </location>
    <ligand>
        <name>nicotinamide</name>
        <dbReference type="ChEBI" id="CHEBI:17154"/>
    </ligand>
</feature>
<dbReference type="PANTHER" id="PTHR11085">
    <property type="entry name" value="NAD-DEPENDENT PROTEIN DEACYLASE SIRTUIN-5, MITOCHONDRIAL-RELATED"/>
    <property type="match status" value="1"/>
</dbReference>
<proteinExistence type="inferred from homology"/>
<feature type="binding site" evidence="4 5">
    <location>
        <position position="144"/>
    </location>
    <ligand>
        <name>Zn(2+)</name>
        <dbReference type="ChEBI" id="CHEBI:29105"/>
    </ligand>
</feature>
<dbReference type="Gene3D" id="3.40.50.1220">
    <property type="entry name" value="TPP-binding domain"/>
    <property type="match status" value="1"/>
</dbReference>
<keyword evidence="3 4" id="KW-0520">NAD</keyword>
<comment type="catalytic activity">
    <reaction evidence="4">
        <text>N(6)-acetyl-L-lysyl-[protein] + NAD(+) + H2O = 2''-O-acetyl-ADP-D-ribose + nicotinamide + L-lysyl-[protein]</text>
        <dbReference type="Rhea" id="RHEA:43636"/>
        <dbReference type="Rhea" id="RHEA-COMP:9752"/>
        <dbReference type="Rhea" id="RHEA-COMP:10731"/>
        <dbReference type="ChEBI" id="CHEBI:15377"/>
        <dbReference type="ChEBI" id="CHEBI:17154"/>
        <dbReference type="ChEBI" id="CHEBI:29969"/>
        <dbReference type="ChEBI" id="CHEBI:57540"/>
        <dbReference type="ChEBI" id="CHEBI:61930"/>
        <dbReference type="ChEBI" id="CHEBI:83767"/>
        <dbReference type="EC" id="2.3.1.286"/>
    </reaction>
</comment>
<dbReference type="InterPro" id="IPR026591">
    <property type="entry name" value="Sirtuin_cat_small_dom_sf"/>
</dbReference>
<feature type="binding site" evidence="4">
    <location>
        <position position="117"/>
    </location>
    <ligand>
        <name>NAD(+)</name>
        <dbReference type="ChEBI" id="CHEBI:57540"/>
    </ligand>
</feature>
<feature type="binding site" evidence="4">
    <location>
        <position position="133"/>
    </location>
    <ligand>
        <name>NAD(+)</name>
        <dbReference type="ChEBI" id="CHEBI:57540"/>
    </ligand>
</feature>
<feature type="binding site" evidence="4 5">
    <location>
        <position position="141"/>
    </location>
    <ligand>
        <name>Zn(2+)</name>
        <dbReference type="ChEBI" id="CHEBI:29105"/>
    </ligand>
</feature>
<feature type="binding site" evidence="4">
    <location>
        <position position="204"/>
    </location>
    <ligand>
        <name>NAD(+)</name>
        <dbReference type="ChEBI" id="CHEBI:57540"/>
    </ligand>
</feature>
<keyword evidence="8" id="KW-1185">Reference proteome</keyword>
<dbReference type="Pfam" id="PF02146">
    <property type="entry name" value="SIR2"/>
    <property type="match status" value="1"/>
</dbReference>
<dbReference type="Gene3D" id="3.30.1600.10">
    <property type="entry name" value="SIR2/SIRT2 'Small Domain"/>
    <property type="match status" value="1"/>
</dbReference>
<evidence type="ECO:0000313" key="7">
    <source>
        <dbReference type="EMBL" id="MSS59331.1"/>
    </source>
</evidence>
<keyword evidence="1 4" id="KW-0963">Cytoplasm</keyword>
<evidence type="ECO:0000256" key="4">
    <source>
        <dbReference type="HAMAP-Rule" id="MF_01968"/>
    </source>
</evidence>
<keyword evidence="2 4" id="KW-0808">Transferase</keyword>
<dbReference type="GO" id="GO:0008270">
    <property type="term" value="F:zinc ion binding"/>
    <property type="evidence" value="ECO:0007669"/>
    <property type="project" value="UniProtKB-UniRule"/>
</dbReference>
<keyword evidence="4 5" id="KW-0479">Metal-binding</keyword>
<feature type="binding site" evidence="4">
    <location>
        <position position="203"/>
    </location>
    <ligand>
        <name>NAD(+)</name>
        <dbReference type="ChEBI" id="CHEBI:57540"/>
    </ligand>
</feature>
<reference evidence="7 8" key="1">
    <citation type="submission" date="2019-08" db="EMBL/GenBank/DDBJ databases">
        <title>In-depth cultivation of the pig gut microbiome towards novel bacterial diversity and tailored functional studies.</title>
        <authorList>
            <person name="Wylensek D."/>
            <person name="Hitch T.C.A."/>
            <person name="Clavel T."/>
        </authorList>
    </citation>
    <scope>NUCLEOTIDE SEQUENCE [LARGE SCALE GENOMIC DNA]</scope>
    <source>
        <strain evidence="7 8">Oil+RF-744-GAM-WT-6</strain>
    </source>
</reference>
<dbReference type="InterPro" id="IPR026590">
    <property type="entry name" value="Ssirtuin_cat_dom"/>
</dbReference>
<dbReference type="PROSITE" id="PS50305">
    <property type="entry name" value="SIRTUIN"/>
    <property type="match status" value="1"/>
</dbReference>
<protein>
    <recommendedName>
        <fullName evidence="4">NAD-dependent protein deacetylase</fullName>
        <ecNumber evidence="4">2.3.1.286</ecNumber>
    </recommendedName>
    <alternativeName>
        <fullName evidence="4">Regulatory protein SIR2 homolog</fullName>
    </alternativeName>
</protein>
<feature type="binding site" evidence="4">
    <location>
        <position position="47"/>
    </location>
    <ligand>
        <name>NAD(+)</name>
        <dbReference type="ChEBI" id="CHEBI:57540"/>
    </ligand>
</feature>
<dbReference type="Proteomes" id="UP000461880">
    <property type="component" value="Unassembled WGS sequence"/>
</dbReference>
<name>A0A7X2TH96_9FIRM</name>
<evidence type="ECO:0000256" key="1">
    <source>
        <dbReference type="ARBA" id="ARBA00022490"/>
    </source>
</evidence>
<dbReference type="HAMAP" id="MF_01968">
    <property type="entry name" value="Sirtuin_ClassU"/>
    <property type="match status" value="1"/>
</dbReference>
<feature type="binding site" evidence="4">
    <location>
        <position position="226"/>
    </location>
    <ligand>
        <name>NAD(+)</name>
        <dbReference type="ChEBI" id="CHEBI:57540"/>
    </ligand>
</feature>
<feature type="binding site" evidence="4">
    <location>
        <position position="40"/>
    </location>
    <ligand>
        <name>NAD(+)</name>
        <dbReference type="ChEBI" id="CHEBI:57540"/>
    </ligand>
</feature>
<dbReference type="GO" id="GO:0017136">
    <property type="term" value="F:histone deacetylase activity, NAD-dependent"/>
    <property type="evidence" value="ECO:0007669"/>
    <property type="project" value="TreeGrafter"/>
</dbReference>
<organism evidence="7 8">
    <name type="scientific">Stecheria intestinalis</name>
    <dbReference type="NCBI Taxonomy" id="2606630"/>
    <lineage>
        <taxon>Bacteria</taxon>
        <taxon>Bacillati</taxon>
        <taxon>Bacillota</taxon>
        <taxon>Erysipelotrichia</taxon>
        <taxon>Erysipelotrichales</taxon>
        <taxon>Erysipelotrichaceae</taxon>
        <taxon>Stecheria</taxon>
    </lineage>
</organism>
<feature type="binding site" evidence="4">
    <location>
        <position position="48"/>
    </location>
    <ligand>
        <name>NAD(+)</name>
        <dbReference type="ChEBI" id="CHEBI:57540"/>
    </ligand>
</feature>
<comment type="similarity">
    <text evidence="4">Belongs to the sirtuin family. Class U subfamily.</text>
</comment>
<dbReference type="PANTHER" id="PTHR11085:SF4">
    <property type="entry name" value="NAD-DEPENDENT PROTEIN DEACYLASE"/>
    <property type="match status" value="1"/>
</dbReference>
<feature type="binding site" evidence="4">
    <location>
        <position position="118"/>
    </location>
    <ligand>
        <name>NAD(+)</name>
        <dbReference type="ChEBI" id="CHEBI:57540"/>
    </ligand>
</feature>
<evidence type="ECO:0000313" key="8">
    <source>
        <dbReference type="Proteomes" id="UP000461880"/>
    </source>
</evidence>
<comment type="caution">
    <text evidence="4">Lacks conserved residue(s) required for the propagation of feature annotation.</text>
</comment>
<comment type="subcellular location">
    <subcellularLocation>
        <location evidence="4">Cytoplasm</location>
    </subcellularLocation>
</comment>
<dbReference type="InterPro" id="IPR050134">
    <property type="entry name" value="NAD-dep_sirtuin_deacylases"/>
</dbReference>
<dbReference type="NCBIfam" id="NF001752">
    <property type="entry name" value="PRK00481.1-1"/>
    <property type="match status" value="1"/>
</dbReference>
<comment type="caution">
    <text evidence="7">The sequence shown here is derived from an EMBL/GenBank/DDBJ whole genome shotgun (WGS) entry which is preliminary data.</text>
</comment>
<dbReference type="EC" id="2.3.1.286" evidence="4"/>
<feature type="binding site" evidence="4 5">
    <location>
        <position position="162"/>
    </location>
    <ligand>
        <name>Zn(2+)</name>
        <dbReference type="ChEBI" id="CHEBI:29105"/>
    </ligand>
</feature>
<sequence length="254" mass="28530">MEKNWRRLMEESLEQKLEKLQNIIDQGKHIVFFTGAGVSTDSGIPDFRSQDGLYHMQYKFPPEEIISHHFFEENPEEFYRFYRDKMLNLKAEPNETHRFIAACEAAGKSLGVVTQNIDGLHQKAGSKRVYELHGSVLRNYCMNCGKFFPAETIAESTGVPHCDVCGGIIKPDVVLYEEGLSEPVLEGAVAAIQSADVLIVLGTSLVVYPAAGLIRYFAGKHLVLINRSVTPYDQDADLLIQASFKDVFPHLHVQ</sequence>
<dbReference type="InterPro" id="IPR003000">
    <property type="entry name" value="Sirtuin"/>
</dbReference>
<dbReference type="SUPFAM" id="SSF52467">
    <property type="entry name" value="DHS-like NAD/FAD-binding domain"/>
    <property type="match status" value="1"/>
</dbReference>
<feature type="binding site" evidence="4">
    <location>
        <position position="118"/>
    </location>
    <ligand>
        <name>nicotinamide</name>
        <dbReference type="ChEBI" id="CHEBI:17154"/>
    </ligand>
</feature>
<evidence type="ECO:0000256" key="2">
    <source>
        <dbReference type="ARBA" id="ARBA00022679"/>
    </source>
</evidence>
<dbReference type="GO" id="GO:0005737">
    <property type="term" value="C:cytoplasm"/>
    <property type="evidence" value="ECO:0007669"/>
    <property type="project" value="UniProtKB-SubCell"/>
</dbReference>
<keyword evidence="4 5" id="KW-0862">Zinc</keyword>